<evidence type="ECO:0000259" key="1">
    <source>
        <dbReference type="PROSITE" id="PS50003"/>
    </source>
</evidence>
<keyword evidence="3" id="KW-1185">Reference proteome</keyword>
<protein>
    <recommendedName>
        <fullName evidence="1">PH domain-containing protein</fullName>
    </recommendedName>
</protein>
<dbReference type="RefSeq" id="XP_005770081.1">
    <property type="nucleotide sequence ID" value="XM_005770024.1"/>
</dbReference>
<name>A0A0D3J2B7_EMIH1</name>
<dbReference type="Gene3D" id="2.30.29.30">
    <property type="entry name" value="Pleckstrin-homology domain (PH domain)/Phosphotyrosine-binding domain (PTB)"/>
    <property type="match status" value="1"/>
</dbReference>
<dbReference type="InterPro" id="IPR001849">
    <property type="entry name" value="PH_domain"/>
</dbReference>
<dbReference type="InterPro" id="IPR011993">
    <property type="entry name" value="PH-like_dom_sf"/>
</dbReference>
<proteinExistence type="predicted"/>
<dbReference type="GeneID" id="17263799"/>
<dbReference type="KEGG" id="ehx:EMIHUDRAFT_118476"/>
<dbReference type="Proteomes" id="UP000013827">
    <property type="component" value="Unassembled WGS sequence"/>
</dbReference>
<reference evidence="2" key="2">
    <citation type="submission" date="2024-10" db="UniProtKB">
        <authorList>
            <consortium name="EnsemblProtists"/>
        </authorList>
    </citation>
    <scope>IDENTIFICATION</scope>
</reference>
<dbReference type="EnsemblProtists" id="EOD17652">
    <property type="protein sequence ID" value="EOD17652"/>
    <property type="gene ID" value="EMIHUDRAFT_118476"/>
</dbReference>
<reference evidence="3" key="1">
    <citation type="journal article" date="2013" name="Nature">
        <title>Pan genome of the phytoplankton Emiliania underpins its global distribution.</title>
        <authorList>
            <person name="Read B.A."/>
            <person name="Kegel J."/>
            <person name="Klute M.J."/>
            <person name="Kuo A."/>
            <person name="Lefebvre S.C."/>
            <person name="Maumus F."/>
            <person name="Mayer C."/>
            <person name="Miller J."/>
            <person name="Monier A."/>
            <person name="Salamov A."/>
            <person name="Young J."/>
            <person name="Aguilar M."/>
            <person name="Claverie J.M."/>
            <person name="Frickenhaus S."/>
            <person name="Gonzalez K."/>
            <person name="Herman E.K."/>
            <person name="Lin Y.C."/>
            <person name="Napier J."/>
            <person name="Ogata H."/>
            <person name="Sarno A.F."/>
            <person name="Shmutz J."/>
            <person name="Schroeder D."/>
            <person name="de Vargas C."/>
            <person name="Verret F."/>
            <person name="von Dassow P."/>
            <person name="Valentin K."/>
            <person name="Van de Peer Y."/>
            <person name="Wheeler G."/>
            <person name="Dacks J.B."/>
            <person name="Delwiche C.F."/>
            <person name="Dyhrman S.T."/>
            <person name="Glockner G."/>
            <person name="John U."/>
            <person name="Richards T."/>
            <person name="Worden A.Z."/>
            <person name="Zhang X."/>
            <person name="Grigoriev I.V."/>
            <person name="Allen A.E."/>
            <person name="Bidle K."/>
            <person name="Borodovsky M."/>
            <person name="Bowler C."/>
            <person name="Brownlee C."/>
            <person name="Cock J.M."/>
            <person name="Elias M."/>
            <person name="Gladyshev V.N."/>
            <person name="Groth M."/>
            <person name="Guda C."/>
            <person name="Hadaegh A."/>
            <person name="Iglesias-Rodriguez M.D."/>
            <person name="Jenkins J."/>
            <person name="Jones B.M."/>
            <person name="Lawson T."/>
            <person name="Leese F."/>
            <person name="Lindquist E."/>
            <person name="Lobanov A."/>
            <person name="Lomsadze A."/>
            <person name="Malik S.B."/>
            <person name="Marsh M.E."/>
            <person name="Mackinder L."/>
            <person name="Mock T."/>
            <person name="Mueller-Roeber B."/>
            <person name="Pagarete A."/>
            <person name="Parker M."/>
            <person name="Probert I."/>
            <person name="Quesneville H."/>
            <person name="Raines C."/>
            <person name="Rensing S.A."/>
            <person name="Riano-Pachon D.M."/>
            <person name="Richier S."/>
            <person name="Rokitta S."/>
            <person name="Shiraiwa Y."/>
            <person name="Soanes D.M."/>
            <person name="van der Giezen M."/>
            <person name="Wahlund T.M."/>
            <person name="Williams B."/>
            <person name="Wilson W."/>
            <person name="Wolfe G."/>
            <person name="Wurch L.L."/>
        </authorList>
    </citation>
    <scope>NUCLEOTIDE SEQUENCE</scope>
</reference>
<evidence type="ECO:0000313" key="3">
    <source>
        <dbReference type="Proteomes" id="UP000013827"/>
    </source>
</evidence>
<dbReference type="SUPFAM" id="SSF50729">
    <property type="entry name" value="PH domain-like"/>
    <property type="match status" value="1"/>
</dbReference>
<dbReference type="PaxDb" id="2903-EOD17652"/>
<dbReference type="SMART" id="SM00233">
    <property type="entry name" value="PH"/>
    <property type="match status" value="1"/>
</dbReference>
<dbReference type="AlphaFoldDB" id="A0A0D3J2B7"/>
<dbReference type="PROSITE" id="PS50003">
    <property type="entry name" value="PH_DOMAIN"/>
    <property type="match status" value="1"/>
</dbReference>
<organism evidence="2 3">
    <name type="scientific">Emiliania huxleyi (strain CCMP1516)</name>
    <dbReference type="NCBI Taxonomy" id="280463"/>
    <lineage>
        <taxon>Eukaryota</taxon>
        <taxon>Haptista</taxon>
        <taxon>Haptophyta</taxon>
        <taxon>Prymnesiophyceae</taxon>
        <taxon>Isochrysidales</taxon>
        <taxon>Noelaerhabdaceae</taxon>
        <taxon>Emiliania</taxon>
    </lineage>
</organism>
<accession>A0A0D3J2B7</accession>
<feature type="domain" description="PH" evidence="1">
    <location>
        <begin position="12"/>
        <end position="135"/>
    </location>
</feature>
<sequence>MDSPQVYEPLEPTLKSGWLEKRPSDALRRSLPLSGWRRRWFDLTPSQLIWRTGPGQEGKGSLPLAQASVHAPCASLRSTLDGEIAVELLLWPSGSDGDPLLFSLTDCQASVTLPLRAASADEAHEWASALACAARLASEEASPYLPFEAGGGRASTRSSSLHTPHSAGSPCRRQGAAAFEAALEAVFTSDSPDSSRRLRHVYVQPPEADVSQVADGDPVQEIAAGCGTMQEVVLAIGLEVFKASVDRRIADVVPPSAALAAACVAESL</sequence>
<dbReference type="CDD" id="cd00821">
    <property type="entry name" value="PH"/>
    <property type="match status" value="1"/>
</dbReference>
<dbReference type="HOGENOM" id="CLU_1039874_0_0_1"/>
<dbReference type="Pfam" id="PF00169">
    <property type="entry name" value="PH"/>
    <property type="match status" value="1"/>
</dbReference>
<evidence type="ECO:0000313" key="2">
    <source>
        <dbReference type="EnsemblProtists" id="EOD17652"/>
    </source>
</evidence>